<dbReference type="EMBL" id="JAVRHP010000012">
    <property type="protein sequence ID" value="MDT0649276.1"/>
    <property type="molecule type" value="Genomic_DNA"/>
</dbReference>
<keyword evidence="10" id="KW-1003">Cell membrane</keyword>
<evidence type="ECO:0000256" key="1">
    <source>
        <dbReference type="ARBA" id="ARBA00003456"/>
    </source>
</evidence>
<evidence type="ECO:0000256" key="7">
    <source>
        <dbReference type="ARBA" id="ARBA00023136"/>
    </source>
</evidence>
<comment type="function">
    <text evidence="1 10">Produces ATP from ADP in the presence of a proton gradient across the membrane. The gamma chain is believed to be important in regulating ATPase activity and the flow of protons through the CF(0) complex.</text>
</comment>
<sequence length="286" mass="32360">MANLKDLRNRITSVSSTMQITSAMKMVSAAKLSKAQDAITAMRPYSEKLTQLLQDLSATLDDDASSKFAEEREVENILIVAISSNRGLAGAFNTNIIKAVRNKANTDYPGKNVEIYTIGKKADDILSRNFTIYKNNNEIYDELTYDKVAEIAEDLMQLFLEERYDKIKIVYNQFKNAATQIVTEEQFLPIEKFDTEENKQLDYIFEPSKIEIVKELIPKSLKMQLYKALRDSFASEHGARMTAMHKATENATELRDDLKLSYNKARQASITNEILEIVGGAEALSN</sequence>
<dbReference type="Proteomes" id="UP001248819">
    <property type="component" value="Unassembled WGS sequence"/>
</dbReference>
<protein>
    <recommendedName>
        <fullName evidence="10">ATP synthase gamma chain</fullName>
    </recommendedName>
    <alternativeName>
        <fullName evidence="10">ATP synthase F1 sector gamma subunit</fullName>
    </alternativeName>
    <alternativeName>
        <fullName evidence="10">F-ATPase gamma subunit</fullName>
    </alternativeName>
</protein>
<dbReference type="InterPro" id="IPR035968">
    <property type="entry name" value="ATP_synth_F1_ATPase_gsu"/>
</dbReference>
<evidence type="ECO:0000313" key="12">
    <source>
        <dbReference type="Proteomes" id="UP001248819"/>
    </source>
</evidence>
<comment type="subcellular location">
    <subcellularLocation>
        <location evidence="10">Cell membrane</location>
        <topology evidence="10">Peripheral membrane protein</topology>
    </subcellularLocation>
    <subcellularLocation>
        <location evidence="2">Membrane</location>
        <topology evidence="2">Peripheral membrane protein</topology>
    </subcellularLocation>
</comment>
<accession>A0ABU3CSK0</accession>
<evidence type="ECO:0000256" key="9">
    <source>
        <dbReference type="ARBA" id="ARBA00023310"/>
    </source>
</evidence>
<proteinExistence type="inferred from homology"/>
<dbReference type="Gene3D" id="3.40.1380.10">
    <property type="match status" value="1"/>
</dbReference>
<dbReference type="Gene3D" id="1.10.287.80">
    <property type="entry name" value="ATP synthase, gamma subunit, helix hairpin domain"/>
    <property type="match status" value="1"/>
</dbReference>
<dbReference type="Pfam" id="PF00231">
    <property type="entry name" value="ATP-synt"/>
    <property type="match status" value="1"/>
</dbReference>
<keyword evidence="9 10" id="KW-0066">ATP synthesis</keyword>
<keyword evidence="12" id="KW-1185">Reference proteome</keyword>
<dbReference type="HAMAP" id="MF_00815">
    <property type="entry name" value="ATP_synth_gamma_bact"/>
    <property type="match status" value="1"/>
</dbReference>
<gene>
    <name evidence="10 11" type="primary">atpG</name>
    <name evidence="11" type="ORF">RM529_03925</name>
</gene>
<keyword evidence="5 10" id="KW-0375">Hydrogen ion transport</keyword>
<evidence type="ECO:0000256" key="3">
    <source>
        <dbReference type="ARBA" id="ARBA00007681"/>
    </source>
</evidence>
<dbReference type="InterPro" id="IPR023632">
    <property type="entry name" value="ATP_synth_F1_gsu_CS"/>
</dbReference>
<evidence type="ECO:0000256" key="10">
    <source>
        <dbReference type="HAMAP-Rule" id="MF_00815"/>
    </source>
</evidence>
<dbReference type="InterPro" id="IPR000131">
    <property type="entry name" value="ATP_synth_F1_gsu"/>
</dbReference>
<keyword evidence="8 10" id="KW-0139">CF(1)</keyword>
<name>A0ABU3CSK0_9FLAO</name>
<dbReference type="SUPFAM" id="SSF52943">
    <property type="entry name" value="ATP synthase (F1-ATPase), gamma subunit"/>
    <property type="match status" value="1"/>
</dbReference>
<keyword evidence="4 10" id="KW-0813">Transport</keyword>
<evidence type="ECO:0000256" key="2">
    <source>
        <dbReference type="ARBA" id="ARBA00004170"/>
    </source>
</evidence>
<organism evidence="11 12">
    <name type="scientific">Autumnicola edwardsiae</name>
    <dbReference type="NCBI Taxonomy" id="3075594"/>
    <lineage>
        <taxon>Bacteria</taxon>
        <taxon>Pseudomonadati</taxon>
        <taxon>Bacteroidota</taxon>
        <taxon>Flavobacteriia</taxon>
        <taxon>Flavobacteriales</taxon>
        <taxon>Flavobacteriaceae</taxon>
        <taxon>Autumnicola</taxon>
    </lineage>
</organism>
<comment type="subunit">
    <text evidence="10">F-type ATPases have 2 components, CF(1) - the catalytic core - and CF(0) - the membrane proton channel. CF(1) has five subunits: alpha(3), beta(3), gamma(1), delta(1), epsilon(1). CF(0) has three main subunits: a, b and c.</text>
</comment>
<evidence type="ECO:0000313" key="11">
    <source>
        <dbReference type="EMBL" id="MDT0649276.1"/>
    </source>
</evidence>
<evidence type="ECO:0000256" key="4">
    <source>
        <dbReference type="ARBA" id="ARBA00022448"/>
    </source>
</evidence>
<evidence type="ECO:0000256" key="5">
    <source>
        <dbReference type="ARBA" id="ARBA00022781"/>
    </source>
</evidence>
<evidence type="ECO:0000256" key="8">
    <source>
        <dbReference type="ARBA" id="ARBA00023196"/>
    </source>
</evidence>
<evidence type="ECO:0000256" key="6">
    <source>
        <dbReference type="ARBA" id="ARBA00023065"/>
    </source>
</evidence>
<dbReference type="PANTHER" id="PTHR11693:SF22">
    <property type="entry name" value="ATP SYNTHASE SUBUNIT GAMMA, MITOCHONDRIAL"/>
    <property type="match status" value="1"/>
</dbReference>
<reference evidence="11 12" key="1">
    <citation type="submission" date="2023-09" db="EMBL/GenBank/DDBJ databases">
        <authorList>
            <person name="Rey-Velasco X."/>
        </authorList>
    </citation>
    <scope>NUCLEOTIDE SEQUENCE [LARGE SCALE GENOMIC DNA]</scope>
    <source>
        <strain evidence="11 12">F297</strain>
    </source>
</reference>
<keyword evidence="7 10" id="KW-0472">Membrane</keyword>
<keyword evidence="6 10" id="KW-0406">Ion transport</keyword>
<dbReference type="RefSeq" id="WP_311483440.1">
    <property type="nucleotide sequence ID" value="NZ_JAVRHP010000012.1"/>
</dbReference>
<comment type="similarity">
    <text evidence="3 10">Belongs to the ATPase gamma chain family.</text>
</comment>
<dbReference type="PRINTS" id="PR00126">
    <property type="entry name" value="ATPASEGAMMA"/>
</dbReference>
<comment type="caution">
    <text evidence="11">The sequence shown here is derived from an EMBL/GenBank/DDBJ whole genome shotgun (WGS) entry which is preliminary data.</text>
</comment>
<dbReference type="PROSITE" id="PS00153">
    <property type="entry name" value="ATPASE_GAMMA"/>
    <property type="match status" value="1"/>
</dbReference>
<dbReference type="CDD" id="cd12151">
    <property type="entry name" value="F1-ATPase_gamma"/>
    <property type="match status" value="1"/>
</dbReference>
<dbReference type="PANTHER" id="PTHR11693">
    <property type="entry name" value="ATP SYNTHASE GAMMA CHAIN"/>
    <property type="match status" value="1"/>
</dbReference>
<dbReference type="NCBIfam" id="TIGR01146">
    <property type="entry name" value="ATPsyn_F1gamma"/>
    <property type="match status" value="1"/>
</dbReference>